<dbReference type="InterPro" id="IPR004383">
    <property type="entry name" value="rRNA_lsu_MTrfase_RlmN/Cfr"/>
</dbReference>
<evidence type="ECO:0000313" key="15">
    <source>
        <dbReference type="EMBL" id="TZE83409.1"/>
    </source>
</evidence>
<evidence type="ECO:0000256" key="13">
    <source>
        <dbReference type="HAMAP-Rule" id="MF_01849"/>
    </source>
</evidence>
<dbReference type="InterPro" id="IPR013785">
    <property type="entry name" value="Aldolase_TIM"/>
</dbReference>
<proteinExistence type="inferred from homology"/>
<sequence>MNKEDIKDYTIEELRGIVVELGEPGYRADQVFEWIYKDVNDFDDMTNLPRSLRGRLSDRYFIFKSNVMKEENYKDACKFLVSLEDSNSIETVLLSYKYGYTLCASSQVGCKMGCSFCASTINGFVRNLKPGEMVEQIMAVQRLKGVRISRVVLMGSGEPLDNYDNVLRFVRIINEKKGLNIGARHITISTCGIVPGIYKLADEGLQLTLAVSLHAASDEKRMSIMPINRAYPIKDIIASIKYYIEHTNKRVTFEYSMIRDFNDKEEDAETLALLIRGLLCHVNLIPVNRIEETEFLPSTTERVKRFKEKLEKFGINVTVRRSLGGKINAACGQLRRSYLEKRE</sequence>
<dbReference type="GO" id="GO:0030488">
    <property type="term" value="P:tRNA methylation"/>
    <property type="evidence" value="ECO:0007669"/>
    <property type="project" value="UniProtKB-UniRule"/>
</dbReference>
<dbReference type="Pfam" id="PF04055">
    <property type="entry name" value="Radical_SAM"/>
    <property type="match status" value="1"/>
</dbReference>
<keyword evidence="4 13" id="KW-0698">rRNA processing</keyword>
<dbReference type="NCBIfam" id="TIGR00048">
    <property type="entry name" value="rRNA_mod_RlmN"/>
    <property type="match status" value="1"/>
</dbReference>
<gene>
    <name evidence="13 15" type="primary">rlmN</name>
    <name evidence="15" type="ORF">FWJ32_00545</name>
</gene>
<feature type="binding site" evidence="13">
    <location>
        <position position="189"/>
    </location>
    <ligand>
        <name>S-adenosyl-L-methionine</name>
        <dbReference type="ChEBI" id="CHEBI:59789"/>
    </ligand>
</feature>
<comment type="subcellular location">
    <subcellularLocation>
        <location evidence="1 13">Cytoplasm</location>
    </subcellularLocation>
</comment>
<dbReference type="PIRSF" id="PIRSF006004">
    <property type="entry name" value="CHP00048"/>
    <property type="match status" value="1"/>
</dbReference>
<evidence type="ECO:0000256" key="11">
    <source>
        <dbReference type="ARBA" id="ARBA00023014"/>
    </source>
</evidence>
<dbReference type="Proteomes" id="UP000322976">
    <property type="component" value="Unassembled WGS sequence"/>
</dbReference>
<keyword evidence="5 13" id="KW-0489">Methyltransferase</keyword>
<dbReference type="PANTHER" id="PTHR30544">
    <property type="entry name" value="23S RRNA METHYLTRANSFERASE"/>
    <property type="match status" value="1"/>
</dbReference>
<evidence type="ECO:0000259" key="14">
    <source>
        <dbReference type="PROSITE" id="PS51918"/>
    </source>
</evidence>
<feature type="active site" description="S-methylcysteine intermediate" evidence="13">
    <location>
        <position position="331"/>
    </location>
</feature>
<evidence type="ECO:0000256" key="1">
    <source>
        <dbReference type="ARBA" id="ARBA00004496"/>
    </source>
</evidence>
<keyword evidence="3 13" id="KW-0963">Cytoplasm</keyword>
<accession>A0A5D8QGR0</accession>
<dbReference type="SFLD" id="SFLDF00275">
    <property type="entry name" value="adenosine_C2_methyltransferase"/>
    <property type="match status" value="1"/>
</dbReference>
<feature type="binding site" evidence="13">
    <location>
        <position position="114"/>
    </location>
    <ligand>
        <name>[4Fe-4S] cluster</name>
        <dbReference type="ChEBI" id="CHEBI:49883"/>
        <note>4Fe-4S-S-AdoMet</note>
    </ligand>
</feature>
<dbReference type="SFLD" id="SFLDG01062">
    <property type="entry name" value="methyltransferase_(Class_A)"/>
    <property type="match status" value="1"/>
</dbReference>
<evidence type="ECO:0000256" key="7">
    <source>
        <dbReference type="ARBA" id="ARBA00022691"/>
    </source>
</evidence>
<comment type="catalytic activity">
    <reaction evidence="13">
        <text>adenosine(2503) in 23S rRNA + 2 reduced [2Fe-2S]-[ferredoxin] + 2 S-adenosyl-L-methionine = 2-methyladenosine(2503) in 23S rRNA + 5'-deoxyadenosine + L-methionine + 2 oxidized [2Fe-2S]-[ferredoxin] + S-adenosyl-L-homocysteine</text>
        <dbReference type="Rhea" id="RHEA:42916"/>
        <dbReference type="Rhea" id="RHEA-COMP:10000"/>
        <dbReference type="Rhea" id="RHEA-COMP:10001"/>
        <dbReference type="Rhea" id="RHEA-COMP:10152"/>
        <dbReference type="Rhea" id="RHEA-COMP:10282"/>
        <dbReference type="ChEBI" id="CHEBI:17319"/>
        <dbReference type="ChEBI" id="CHEBI:33737"/>
        <dbReference type="ChEBI" id="CHEBI:33738"/>
        <dbReference type="ChEBI" id="CHEBI:57844"/>
        <dbReference type="ChEBI" id="CHEBI:57856"/>
        <dbReference type="ChEBI" id="CHEBI:59789"/>
        <dbReference type="ChEBI" id="CHEBI:74411"/>
        <dbReference type="ChEBI" id="CHEBI:74497"/>
        <dbReference type="EC" id="2.1.1.192"/>
    </reaction>
</comment>
<evidence type="ECO:0000313" key="16">
    <source>
        <dbReference type="Proteomes" id="UP000322976"/>
    </source>
</evidence>
<keyword evidence="7 13" id="KW-0949">S-adenosyl-L-methionine</keyword>
<evidence type="ECO:0000256" key="9">
    <source>
        <dbReference type="ARBA" id="ARBA00022723"/>
    </source>
</evidence>
<evidence type="ECO:0000256" key="5">
    <source>
        <dbReference type="ARBA" id="ARBA00022603"/>
    </source>
</evidence>
<name>A0A5D8QGR0_9THEO</name>
<keyword evidence="12 13" id="KW-1015">Disulfide bond</keyword>
<dbReference type="GO" id="GO:0005737">
    <property type="term" value="C:cytoplasm"/>
    <property type="evidence" value="ECO:0007669"/>
    <property type="project" value="UniProtKB-SubCell"/>
</dbReference>
<dbReference type="GO" id="GO:0046872">
    <property type="term" value="F:metal ion binding"/>
    <property type="evidence" value="ECO:0007669"/>
    <property type="project" value="UniProtKB-KW"/>
</dbReference>
<dbReference type="GO" id="GO:0019843">
    <property type="term" value="F:rRNA binding"/>
    <property type="evidence" value="ECO:0007669"/>
    <property type="project" value="UniProtKB-UniRule"/>
</dbReference>
<dbReference type="FunFam" id="3.20.20.70:FF:000014">
    <property type="entry name" value="Probable dual-specificity RNA methyltransferase RlmN"/>
    <property type="match status" value="1"/>
</dbReference>
<dbReference type="InterPro" id="IPR058240">
    <property type="entry name" value="rSAM_sf"/>
</dbReference>
<dbReference type="SMART" id="SM00729">
    <property type="entry name" value="Elp3"/>
    <property type="match status" value="1"/>
</dbReference>
<dbReference type="PANTHER" id="PTHR30544:SF5">
    <property type="entry name" value="RADICAL SAM CORE DOMAIN-CONTAINING PROTEIN"/>
    <property type="match status" value="1"/>
</dbReference>
<dbReference type="Pfam" id="PF21016">
    <property type="entry name" value="RlmN_N"/>
    <property type="match status" value="1"/>
</dbReference>
<dbReference type="InterPro" id="IPR048641">
    <property type="entry name" value="RlmN_N"/>
</dbReference>
<dbReference type="InterPro" id="IPR027492">
    <property type="entry name" value="RNA_MTrfase_RlmN"/>
</dbReference>
<keyword evidence="6 13" id="KW-0808">Transferase</keyword>
<evidence type="ECO:0000256" key="3">
    <source>
        <dbReference type="ARBA" id="ARBA00022490"/>
    </source>
</evidence>
<comment type="similarity">
    <text evidence="13">Belongs to the radical SAM superfamily. RlmN family.</text>
</comment>
<dbReference type="GO" id="GO:0051539">
    <property type="term" value="F:4 iron, 4 sulfur cluster binding"/>
    <property type="evidence" value="ECO:0007669"/>
    <property type="project" value="UniProtKB-UniRule"/>
</dbReference>
<dbReference type="InterPro" id="IPR040072">
    <property type="entry name" value="Methyltransferase_A"/>
</dbReference>
<dbReference type="GO" id="GO:0000049">
    <property type="term" value="F:tRNA binding"/>
    <property type="evidence" value="ECO:0007669"/>
    <property type="project" value="UniProtKB-UniRule"/>
</dbReference>
<evidence type="ECO:0000256" key="2">
    <source>
        <dbReference type="ARBA" id="ARBA00022485"/>
    </source>
</evidence>
<dbReference type="PROSITE" id="PS51918">
    <property type="entry name" value="RADICAL_SAM"/>
    <property type="match status" value="1"/>
</dbReference>
<feature type="active site" description="Proton acceptor" evidence="13">
    <location>
        <position position="90"/>
    </location>
</feature>
<dbReference type="Gene3D" id="3.20.20.70">
    <property type="entry name" value="Aldolase class I"/>
    <property type="match status" value="1"/>
</dbReference>
<evidence type="ECO:0000256" key="10">
    <source>
        <dbReference type="ARBA" id="ARBA00023004"/>
    </source>
</evidence>
<feature type="domain" description="Radical SAM core" evidence="14">
    <location>
        <begin position="96"/>
        <end position="326"/>
    </location>
</feature>
<keyword evidence="2 13" id="KW-0004">4Fe-4S</keyword>
<evidence type="ECO:0000256" key="8">
    <source>
        <dbReference type="ARBA" id="ARBA00022694"/>
    </source>
</evidence>
<keyword evidence="8 13" id="KW-0819">tRNA processing</keyword>
<dbReference type="EC" id="2.1.1.192" evidence="13"/>
<keyword evidence="11 13" id="KW-0411">Iron-sulfur</keyword>
<keyword evidence="16" id="KW-1185">Reference proteome</keyword>
<dbReference type="GO" id="GO:0070040">
    <property type="term" value="F:rRNA (adenine(2503)-C2-)-methyltransferase activity"/>
    <property type="evidence" value="ECO:0007669"/>
    <property type="project" value="UniProtKB-UniRule"/>
</dbReference>
<dbReference type="HAMAP" id="MF_01849">
    <property type="entry name" value="RNA_methyltr_RlmN"/>
    <property type="match status" value="1"/>
</dbReference>
<comment type="function">
    <text evidence="13">Specifically methylates position 2 of adenine 2503 in 23S rRNA and position 2 of adenine 37 in tRNAs.</text>
</comment>
<comment type="caution">
    <text evidence="15">The sequence shown here is derived from an EMBL/GenBank/DDBJ whole genome shotgun (WGS) entry which is preliminary data.</text>
</comment>
<feature type="binding site" evidence="13">
    <location>
        <position position="110"/>
    </location>
    <ligand>
        <name>[4Fe-4S] cluster</name>
        <dbReference type="ChEBI" id="CHEBI:49883"/>
        <note>4Fe-4S-S-AdoMet</note>
    </ligand>
</feature>
<dbReference type="RefSeq" id="WP_149544027.1">
    <property type="nucleotide sequence ID" value="NZ_VTPS01000001.1"/>
</dbReference>
<dbReference type="GO" id="GO:0070475">
    <property type="term" value="P:rRNA base methylation"/>
    <property type="evidence" value="ECO:0007669"/>
    <property type="project" value="UniProtKB-UniRule"/>
</dbReference>
<organism evidence="15 16">
    <name type="scientific">Calorimonas adulescens</name>
    <dbReference type="NCBI Taxonomy" id="2606906"/>
    <lineage>
        <taxon>Bacteria</taxon>
        <taxon>Bacillati</taxon>
        <taxon>Bacillota</taxon>
        <taxon>Clostridia</taxon>
        <taxon>Thermoanaerobacterales</taxon>
        <taxon>Thermoanaerobacteraceae</taxon>
        <taxon>Calorimonas</taxon>
    </lineage>
</organism>
<keyword evidence="9 13" id="KW-0479">Metal-binding</keyword>
<dbReference type="GO" id="GO:0002935">
    <property type="term" value="F:tRNA (adenine(37)-C2)-methyltransferase activity"/>
    <property type="evidence" value="ECO:0007669"/>
    <property type="project" value="UniProtKB-UniRule"/>
</dbReference>
<feature type="binding site" evidence="13">
    <location>
        <begin position="157"/>
        <end position="158"/>
    </location>
    <ligand>
        <name>S-adenosyl-L-methionine</name>
        <dbReference type="ChEBI" id="CHEBI:59789"/>
    </ligand>
</feature>
<comment type="cofactor">
    <cofactor evidence="13">
        <name>[4Fe-4S] cluster</name>
        <dbReference type="ChEBI" id="CHEBI:49883"/>
    </cofactor>
    <text evidence="13">Binds 1 [4Fe-4S] cluster. The cluster is coordinated with 3 cysteines and an exchangeable S-adenosyl-L-methionine.</text>
</comment>
<evidence type="ECO:0000256" key="6">
    <source>
        <dbReference type="ARBA" id="ARBA00022679"/>
    </source>
</evidence>
<keyword evidence="10 13" id="KW-0408">Iron</keyword>
<evidence type="ECO:0000256" key="4">
    <source>
        <dbReference type="ARBA" id="ARBA00022552"/>
    </source>
</evidence>
<dbReference type="EMBL" id="VTPS01000001">
    <property type="protein sequence ID" value="TZE83409.1"/>
    <property type="molecule type" value="Genomic_DNA"/>
</dbReference>
<dbReference type="Gene3D" id="1.10.150.530">
    <property type="match status" value="1"/>
</dbReference>
<feature type="binding site" evidence="13">
    <location>
        <position position="117"/>
    </location>
    <ligand>
        <name>[4Fe-4S] cluster</name>
        <dbReference type="ChEBI" id="CHEBI:49883"/>
        <note>4Fe-4S-S-AdoMet</note>
    </ligand>
</feature>
<dbReference type="CDD" id="cd01335">
    <property type="entry name" value="Radical_SAM"/>
    <property type="match status" value="1"/>
</dbReference>
<reference evidence="15 16" key="1">
    <citation type="submission" date="2019-08" db="EMBL/GenBank/DDBJ databases">
        <title>Calorimonas adulescens gen. nov., sp. nov., an anaerobic thermophilic bacterium from Sakhalin hot spring.</title>
        <authorList>
            <person name="Khomyakova M.A."/>
            <person name="Merkel A.Y."/>
            <person name="Novikov A."/>
            <person name="Bonch-Osmolovskaya E.A."/>
            <person name="Slobodkin A.I."/>
        </authorList>
    </citation>
    <scope>NUCLEOTIDE SEQUENCE [LARGE SCALE GENOMIC DNA]</scope>
    <source>
        <strain evidence="15 16">A05MB</strain>
    </source>
</reference>
<dbReference type="AlphaFoldDB" id="A0A5D8QGR0"/>
<dbReference type="InterPro" id="IPR007197">
    <property type="entry name" value="rSAM"/>
</dbReference>
<feature type="binding site" evidence="13">
    <location>
        <begin position="212"/>
        <end position="214"/>
    </location>
    <ligand>
        <name>S-adenosyl-L-methionine</name>
        <dbReference type="ChEBI" id="CHEBI:59789"/>
    </ligand>
</feature>
<comment type="miscellaneous">
    <text evidence="13">Reaction proceeds by a ping-pong mechanism involving intermediate methylation of a conserved cysteine residue.</text>
</comment>
<protein>
    <recommendedName>
        <fullName evidence="13">Probable dual-specificity RNA methyltransferase RlmN</fullName>
        <ecNumber evidence="13">2.1.1.192</ecNumber>
    </recommendedName>
    <alternativeName>
        <fullName evidence="13">23S rRNA (adenine(2503)-C(2))-methyltransferase</fullName>
    </alternativeName>
    <alternativeName>
        <fullName evidence="13">23S rRNA m2A2503 methyltransferase</fullName>
    </alternativeName>
    <alternativeName>
        <fullName evidence="13">Ribosomal RNA large subunit methyltransferase N</fullName>
    </alternativeName>
    <alternativeName>
        <fullName evidence="13">tRNA (adenine(37)-C(2))-methyltransferase</fullName>
    </alternativeName>
    <alternativeName>
        <fullName evidence="13">tRNA m2A37 methyltransferase</fullName>
    </alternativeName>
</protein>
<evidence type="ECO:0000256" key="12">
    <source>
        <dbReference type="ARBA" id="ARBA00023157"/>
    </source>
</evidence>
<dbReference type="SUPFAM" id="SSF102114">
    <property type="entry name" value="Radical SAM enzymes"/>
    <property type="match status" value="1"/>
</dbReference>
<comment type="caution">
    <text evidence="13">Lacks conserved residue(s) required for the propagation of feature annotation.</text>
</comment>
<comment type="catalytic activity">
    <reaction evidence="13">
        <text>adenosine(37) in tRNA + 2 reduced [2Fe-2S]-[ferredoxin] + 2 S-adenosyl-L-methionine = 2-methyladenosine(37) in tRNA + 5'-deoxyadenosine + L-methionine + 2 oxidized [2Fe-2S]-[ferredoxin] + S-adenosyl-L-homocysteine</text>
        <dbReference type="Rhea" id="RHEA:43332"/>
        <dbReference type="Rhea" id="RHEA-COMP:10000"/>
        <dbReference type="Rhea" id="RHEA-COMP:10001"/>
        <dbReference type="Rhea" id="RHEA-COMP:10162"/>
        <dbReference type="Rhea" id="RHEA-COMP:10485"/>
        <dbReference type="ChEBI" id="CHEBI:17319"/>
        <dbReference type="ChEBI" id="CHEBI:33737"/>
        <dbReference type="ChEBI" id="CHEBI:33738"/>
        <dbReference type="ChEBI" id="CHEBI:57844"/>
        <dbReference type="ChEBI" id="CHEBI:57856"/>
        <dbReference type="ChEBI" id="CHEBI:59789"/>
        <dbReference type="ChEBI" id="CHEBI:74411"/>
        <dbReference type="ChEBI" id="CHEBI:74497"/>
        <dbReference type="EC" id="2.1.1.192"/>
    </reaction>
</comment>
<dbReference type="InterPro" id="IPR006638">
    <property type="entry name" value="Elp3/MiaA/NifB-like_rSAM"/>
</dbReference>
<feature type="binding site" evidence="13">
    <location>
        <position position="288"/>
    </location>
    <ligand>
        <name>S-adenosyl-L-methionine</name>
        <dbReference type="ChEBI" id="CHEBI:59789"/>
    </ligand>
</feature>
<dbReference type="SFLD" id="SFLDS00029">
    <property type="entry name" value="Radical_SAM"/>
    <property type="match status" value="1"/>
</dbReference>